<dbReference type="PANTHER" id="PTHR47200:SF2">
    <property type="entry name" value="THYLAKOID LUMENAL 15 KDA PROTEIN 1, CHLOROPLASTIC"/>
    <property type="match status" value="1"/>
</dbReference>
<dbReference type="EMBL" id="BOMY01000020">
    <property type="protein sequence ID" value="GIF20111.1"/>
    <property type="molecule type" value="Genomic_DNA"/>
</dbReference>
<evidence type="ECO:0000259" key="1">
    <source>
        <dbReference type="Pfam" id="PF05729"/>
    </source>
</evidence>
<dbReference type="Gene3D" id="3.40.50.10140">
    <property type="entry name" value="Toll/interleukin-1 receptor homology (TIR) domain"/>
    <property type="match status" value="1"/>
</dbReference>
<feature type="domain" description="NACHT" evidence="1">
    <location>
        <begin position="496"/>
        <end position="624"/>
    </location>
</feature>
<dbReference type="Gene3D" id="3.40.50.300">
    <property type="entry name" value="P-loop containing nucleotide triphosphate hydrolases"/>
    <property type="match status" value="1"/>
</dbReference>
<gene>
    <name evidence="3" type="ORF">Ate02nite_28410</name>
</gene>
<dbReference type="InterPro" id="IPR001680">
    <property type="entry name" value="WD40_rpt"/>
</dbReference>
<dbReference type="AlphaFoldDB" id="A0A919NLF1"/>
<dbReference type="InterPro" id="IPR007111">
    <property type="entry name" value="NACHT_NTPase"/>
</dbReference>
<name>A0A919NLF1_9ACTN</name>
<dbReference type="Proteomes" id="UP000623608">
    <property type="component" value="Unassembled WGS sequence"/>
</dbReference>
<dbReference type="InterPro" id="IPR001646">
    <property type="entry name" value="5peptide_repeat"/>
</dbReference>
<dbReference type="Pfam" id="PF13676">
    <property type="entry name" value="TIR_2"/>
    <property type="match status" value="1"/>
</dbReference>
<evidence type="ECO:0000313" key="3">
    <source>
        <dbReference type="EMBL" id="GIF20111.1"/>
    </source>
</evidence>
<evidence type="ECO:0000259" key="2">
    <source>
        <dbReference type="Pfam" id="PF13676"/>
    </source>
</evidence>
<proteinExistence type="predicted"/>
<dbReference type="SUPFAM" id="SSF141571">
    <property type="entry name" value="Pentapeptide repeat-like"/>
    <property type="match status" value="1"/>
</dbReference>
<dbReference type="InterPro" id="IPR000157">
    <property type="entry name" value="TIR_dom"/>
</dbReference>
<sequence>MPIALPGPDKVPAGPHRDLILRLHELYQQAGMPSTRIISRWTMYGQEPVSHQTVGAALRGPGLPGWAKLQAIVVVLCQRSISPRNSEYELSIFHDLYTRAGMPAEPLQKPTSASDIVFISYSVSDKNYVDRLADSLLRAGIDYRFMVDFVAGATDRAVRQQIDECAALIAVMSPGARAALHVEREIEHALARNKPVLPVLVAGKIWLPISTVDFFDARDGQLPDQRFIDNLRELLGGSAPVALTGLSADEPADRTQPDLPDLPWPDRDIVEFLWARLTSMRDDLGPEFATEDNVVGDINPMFVRDRRMPELSVLQDAVREVLDAEVPAVEPGGMAEVVAGRRDDPAVRCHLIFWNVSRAVDIQMFAPELMRRAAALIRERVEHLVVFSLSSPIDPELRDVEHGPYPFGVTFFGPDDVAGPDDLRRVLRRRTVLPPEWRDYAAAPARLCLRGESPTMFDETFAHQLPMRARNEAGSLLDGDLLAQVRDWFDAPGEPTLLLTGDFGDGKSFFTYNLARRLCAEGARIPVRLALGELRSAGSGRDLLKRRLEDLGIELASWRRLVESRPTLVILDGFDEMSGDLSRTAIVENIELLRDCCEEFAESKVLITSRTNVFGTADDQRQLLERIGRPRILRLAAVERRVVLRSLRDRSADPKLQRVIDRLQTLHDPIGLATKPLYYEMIQRTLPSLPDMSFDEHVLYEQYVLDTLHRKLKFLEDEARLTPPEDVVEKLMTILEQVAIDLQHSDQPFVYLKDLGNRVRKHSGGHAGLANLLWRLRDDADPGHLEDDATARVGVRSLLKRAPGGDDKRWPVTFFHRSMREYFVARAMARNIGKGPVPAQGALGAAPLSPEIRHFATLVLRAHPDWPVADTLLSVIRQAGPDATAAGGNALSLLAALGGPLPGRDWSNLRLDHADLHGADLREMSFRGSSLRGANLDNADLTGADLRDADLTGVRLEETAAVTAVAVLDEGRIFAAYDDGRVREWSSASRATSDTVIATLPFVADRLWPLPHGALVAAGGARVAVLSGDPDWRLVTEFRTQSRYLSPVWRNGRALIVVEDKTGSRVALWQDPLTGQRRRVDCATTTAWAVDGDRVMAVASPAGAAVTIGRETVTIVGHVPRSVDVRAVGDEIEVLVGTDIGEVAHFRLVQAVEGWRLRLHWRAALHEGPVESVCFLGADRVVSGSRDRSICVVPLHDATPANAVRLHVRFRCRDTKIDGVRGERERTMLERLASAR</sequence>
<accession>A0A919NLF1</accession>
<dbReference type="Gene3D" id="2.160.20.80">
    <property type="entry name" value="E3 ubiquitin-protein ligase SopA"/>
    <property type="match status" value="1"/>
</dbReference>
<dbReference type="InterPro" id="IPR011047">
    <property type="entry name" value="Quinoprotein_ADH-like_sf"/>
</dbReference>
<evidence type="ECO:0008006" key="5">
    <source>
        <dbReference type="Google" id="ProtNLM"/>
    </source>
</evidence>
<dbReference type="SUPFAM" id="SSF52540">
    <property type="entry name" value="P-loop containing nucleoside triphosphate hydrolases"/>
    <property type="match status" value="1"/>
</dbReference>
<dbReference type="SMART" id="SM00320">
    <property type="entry name" value="WD40"/>
    <property type="match status" value="2"/>
</dbReference>
<dbReference type="PANTHER" id="PTHR47200">
    <property type="entry name" value="THYLAKOID LUMENAL 15 KDA PROTEIN 1, CHLOROPLASTIC"/>
    <property type="match status" value="1"/>
</dbReference>
<comment type="caution">
    <text evidence="3">The sequence shown here is derived from an EMBL/GenBank/DDBJ whole genome shotgun (WGS) entry which is preliminary data.</text>
</comment>
<dbReference type="GO" id="GO:0007165">
    <property type="term" value="P:signal transduction"/>
    <property type="evidence" value="ECO:0007669"/>
    <property type="project" value="InterPro"/>
</dbReference>
<dbReference type="SUPFAM" id="SSF52200">
    <property type="entry name" value="Toll/Interleukin receptor TIR domain"/>
    <property type="match status" value="1"/>
</dbReference>
<dbReference type="Pfam" id="PF05729">
    <property type="entry name" value="NACHT"/>
    <property type="match status" value="1"/>
</dbReference>
<dbReference type="InterPro" id="IPR027417">
    <property type="entry name" value="P-loop_NTPase"/>
</dbReference>
<dbReference type="Pfam" id="PF00805">
    <property type="entry name" value="Pentapeptide"/>
    <property type="match status" value="1"/>
</dbReference>
<feature type="domain" description="TIR" evidence="2">
    <location>
        <begin position="117"/>
        <end position="225"/>
    </location>
</feature>
<protein>
    <recommendedName>
        <fullName evidence="5">TIR domain-containing protein</fullName>
    </recommendedName>
</protein>
<evidence type="ECO:0000313" key="4">
    <source>
        <dbReference type="Proteomes" id="UP000623608"/>
    </source>
</evidence>
<dbReference type="RefSeq" id="WP_203805424.1">
    <property type="nucleotide sequence ID" value="NZ_BOMY01000020.1"/>
</dbReference>
<keyword evidence="4" id="KW-1185">Reference proteome</keyword>
<dbReference type="InterPro" id="IPR044213">
    <property type="entry name" value="At2g44920-like"/>
</dbReference>
<dbReference type="InterPro" id="IPR035897">
    <property type="entry name" value="Toll_tir_struct_dom_sf"/>
</dbReference>
<reference evidence="3" key="1">
    <citation type="submission" date="2021-01" db="EMBL/GenBank/DDBJ databases">
        <title>Whole genome shotgun sequence of Actinoplanes tereljensis NBRC 105297.</title>
        <authorList>
            <person name="Komaki H."/>
            <person name="Tamura T."/>
        </authorList>
    </citation>
    <scope>NUCLEOTIDE SEQUENCE</scope>
    <source>
        <strain evidence="3">NBRC 105297</strain>
    </source>
</reference>
<dbReference type="SUPFAM" id="SSF50998">
    <property type="entry name" value="Quinoprotein alcohol dehydrogenase-like"/>
    <property type="match status" value="1"/>
</dbReference>
<organism evidence="3 4">
    <name type="scientific">Paractinoplanes tereljensis</name>
    <dbReference type="NCBI Taxonomy" id="571912"/>
    <lineage>
        <taxon>Bacteria</taxon>
        <taxon>Bacillati</taxon>
        <taxon>Actinomycetota</taxon>
        <taxon>Actinomycetes</taxon>
        <taxon>Micromonosporales</taxon>
        <taxon>Micromonosporaceae</taxon>
        <taxon>Paractinoplanes</taxon>
    </lineage>
</organism>